<dbReference type="EMBL" id="JANPWB010000002">
    <property type="protein sequence ID" value="KAJ1208810.1"/>
    <property type="molecule type" value="Genomic_DNA"/>
</dbReference>
<dbReference type="InterPro" id="IPR043128">
    <property type="entry name" value="Rev_trsase/Diguanyl_cyclase"/>
</dbReference>
<dbReference type="PANTHER" id="PTHR33050">
    <property type="entry name" value="REVERSE TRANSCRIPTASE DOMAIN-CONTAINING PROTEIN"/>
    <property type="match status" value="1"/>
</dbReference>
<evidence type="ECO:0000256" key="1">
    <source>
        <dbReference type="ARBA" id="ARBA00010879"/>
    </source>
</evidence>
<protein>
    <recommendedName>
        <fullName evidence="2">ribonuclease H</fullName>
        <ecNumber evidence="2">3.1.26.4</ecNumber>
    </recommendedName>
</protein>
<comment type="caution">
    <text evidence="4">The sequence shown here is derived from an EMBL/GenBank/DDBJ whole genome shotgun (WGS) entry which is preliminary data.</text>
</comment>
<dbReference type="EC" id="3.1.26.4" evidence="2"/>
<evidence type="ECO:0000256" key="2">
    <source>
        <dbReference type="ARBA" id="ARBA00012180"/>
    </source>
</evidence>
<feature type="domain" description="Reverse transcriptase" evidence="3">
    <location>
        <begin position="29"/>
        <end position="211"/>
    </location>
</feature>
<dbReference type="Pfam" id="PF00078">
    <property type="entry name" value="RVT_1"/>
    <property type="match status" value="1"/>
</dbReference>
<dbReference type="Proteomes" id="UP001066276">
    <property type="component" value="Chromosome 1_2"/>
</dbReference>
<dbReference type="InterPro" id="IPR052055">
    <property type="entry name" value="Hepadnavirus_pol/RT"/>
</dbReference>
<evidence type="ECO:0000313" key="4">
    <source>
        <dbReference type="EMBL" id="KAJ1208810.1"/>
    </source>
</evidence>
<proteinExistence type="inferred from homology"/>
<accession>A0AAV7W7E6</accession>
<dbReference type="CDD" id="cd03714">
    <property type="entry name" value="RT_DIRS1"/>
    <property type="match status" value="1"/>
</dbReference>
<gene>
    <name evidence="4" type="ORF">NDU88_004193</name>
</gene>
<dbReference type="AlphaFoldDB" id="A0AAV7W7E6"/>
<name>A0AAV7W7E6_PLEWA</name>
<keyword evidence="5" id="KW-1185">Reference proteome</keyword>
<comment type="similarity">
    <text evidence="1">Belongs to the beta type-B retroviral polymerase family. HERV class-II K(HML-2) pol subfamily.</text>
</comment>
<dbReference type="PANTHER" id="PTHR33050:SF7">
    <property type="entry name" value="RIBONUCLEASE H"/>
    <property type="match status" value="1"/>
</dbReference>
<organism evidence="4 5">
    <name type="scientific">Pleurodeles waltl</name>
    <name type="common">Iberian ribbed newt</name>
    <dbReference type="NCBI Taxonomy" id="8319"/>
    <lineage>
        <taxon>Eukaryota</taxon>
        <taxon>Metazoa</taxon>
        <taxon>Chordata</taxon>
        <taxon>Craniata</taxon>
        <taxon>Vertebrata</taxon>
        <taxon>Euteleostomi</taxon>
        <taxon>Amphibia</taxon>
        <taxon>Batrachia</taxon>
        <taxon>Caudata</taxon>
        <taxon>Salamandroidea</taxon>
        <taxon>Salamandridae</taxon>
        <taxon>Pleurodelinae</taxon>
        <taxon>Pleurodeles</taxon>
    </lineage>
</organism>
<dbReference type="SUPFAM" id="SSF56672">
    <property type="entry name" value="DNA/RNA polymerases"/>
    <property type="match status" value="1"/>
</dbReference>
<dbReference type="PROSITE" id="PS50878">
    <property type="entry name" value="RT_POL"/>
    <property type="match status" value="1"/>
</dbReference>
<dbReference type="Gene3D" id="3.10.10.10">
    <property type="entry name" value="HIV Type 1 Reverse Transcriptase, subunit A, domain 1"/>
    <property type="match status" value="1"/>
</dbReference>
<evidence type="ECO:0000259" key="3">
    <source>
        <dbReference type="PROSITE" id="PS50878"/>
    </source>
</evidence>
<evidence type="ECO:0000313" key="5">
    <source>
        <dbReference type="Proteomes" id="UP001066276"/>
    </source>
</evidence>
<reference evidence="4" key="1">
    <citation type="journal article" date="2022" name="bioRxiv">
        <title>Sequencing and chromosome-scale assembly of the giantPleurodeles waltlgenome.</title>
        <authorList>
            <person name="Brown T."/>
            <person name="Elewa A."/>
            <person name="Iarovenko S."/>
            <person name="Subramanian E."/>
            <person name="Araus A.J."/>
            <person name="Petzold A."/>
            <person name="Susuki M."/>
            <person name="Suzuki K.-i.T."/>
            <person name="Hayashi T."/>
            <person name="Toyoda A."/>
            <person name="Oliveira C."/>
            <person name="Osipova E."/>
            <person name="Leigh N.D."/>
            <person name="Simon A."/>
            <person name="Yun M.H."/>
        </authorList>
    </citation>
    <scope>NUCLEOTIDE SEQUENCE</scope>
    <source>
        <strain evidence="4">20211129_DDA</strain>
        <tissue evidence="4">Liver</tissue>
    </source>
</reference>
<dbReference type="GO" id="GO:0004523">
    <property type="term" value="F:RNA-DNA hybrid ribonuclease activity"/>
    <property type="evidence" value="ECO:0007669"/>
    <property type="project" value="UniProtKB-EC"/>
</dbReference>
<dbReference type="InterPro" id="IPR043502">
    <property type="entry name" value="DNA/RNA_pol_sf"/>
</dbReference>
<dbReference type="InterPro" id="IPR000477">
    <property type="entry name" value="RT_dom"/>
</dbReference>
<sequence>MPPSFHHLPEDRLVLLCQEVEVLLAKGAIEKVPVPEVGRGCYSRYFLIPKKDKGLCPILDLRDLNYFLKKEKFKMITLAQVLSALDPGDWMVALDLQDAYFYIPILHAHRLYLRFVVGHEHFQFTVLPFGLTSAPQVFTKVMAVVAAHLCRLGVSVIPYLDDWLLKAPSPLTVVSHLQTTANLLHQLRFTINVPKSHLTPSQMLPFIRAVLDTVLFQAYPAKK</sequence>
<dbReference type="Gene3D" id="3.30.70.270">
    <property type="match status" value="1"/>
</dbReference>